<evidence type="ECO:0000256" key="10">
    <source>
        <dbReference type="ARBA" id="ARBA00023027"/>
    </source>
</evidence>
<organism evidence="16 17">
    <name type="scientific">Dyadobacter luticola</name>
    <dbReference type="NCBI Taxonomy" id="1979387"/>
    <lineage>
        <taxon>Bacteria</taxon>
        <taxon>Pseudomonadati</taxon>
        <taxon>Bacteroidota</taxon>
        <taxon>Cytophagia</taxon>
        <taxon>Cytophagales</taxon>
        <taxon>Spirosomataceae</taxon>
        <taxon>Dyadobacter</taxon>
    </lineage>
</organism>
<dbReference type="CDD" id="cd05230">
    <property type="entry name" value="UGD_SDR_e"/>
    <property type="match status" value="1"/>
</dbReference>
<dbReference type="Proteomes" id="UP000306402">
    <property type="component" value="Unassembled WGS sequence"/>
</dbReference>
<dbReference type="PANTHER" id="PTHR43078:SF6">
    <property type="entry name" value="UDP-GLUCURONIC ACID DECARBOXYLASE 1"/>
    <property type="match status" value="1"/>
</dbReference>
<protein>
    <recommendedName>
        <fullName evidence="5">UDP-glucuronate decarboxylase</fullName>
        <ecNumber evidence="5">4.1.1.35</ecNumber>
    </recommendedName>
</protein>
<dbReference type="Pfam" id="PF16363">
    <property type="entry name" value="GDP_Man_Dehyd"/>
    <property type="match status" value="1"/>
</dbReference>
<dbReference type="GO" id="GO:0042732">
    <property type="term" value="P:D-xylose metabolic process"/>
    <property type="evidence" value="ECO:0007669"/>
    <property type="project" value="InterPro"/>
</dbReference>
<dbReference type="InterPro" id="IPR016040">
    <property type="entry name" value="NAD(P)-bd_dom"/>
</dbReference>
<comment type="caution">
    <text evidence="16">The sequence shown here is derived from an EMBL/GenBank/DDBJ whole genome shotgun (WGS) entry which is preliminary data.</text>
</comment>
<comment type="cofactor">
    <cofactor evidence="1">
        <name>NAD(+)</name>
        <dbReference type="ChEBI" id="CHEBI:57540"/>
    </cofactor>
</comment>
<evidence type="ECO:0000313" key="16">
    <source>
        <dbReference type="EMBL" id="TLU98977.1"/>
    </source>
</evidence>
<dbReference type="Gene3D" id="3.40.50.720">
    <property type="entry name" value="NAD(P)-binding Rossmann-like Domain"/>
    <property type="match status" value="1"/>
</dbReference>
<evidence type="ECO:0000256" key="1">
    <source>
        <dbReference type="ARBA" id="ARBA00001911"/>
    </source>
</evidence>
<dbReference type="InterPro" id="IPR044516">
    <property type="entry name" value="UXS-like"/>
</dbReference>
<evidence type="ECO:0000256" key="2">
    <source>
        <dbReference type="ARBA" id="ARBA00004447"/>
    </source>
</evidence>
<dbReference type="OrthoDB" id="9811743at2"/>
<proteinExistence type="inferred from homology"/>
<evidence type="ECO:0000256" key="13">
    <source>
        <dbReference type="ARBA" id="ARBA00023180"/>
    </source>
</evidence>
<dbReference type="EMBL" id="VCEJ01000005">
    <property type="protein sequence ID" value="TLU98977.1"/>
    <property type="molecule type" value="Genomic_DNA"/>
</dbReference>
<gene>
    <name evidence="16" type="ORF">FEN17_20535</name>
</gene>
<keyword evidence="12" id="KW-0472">Membrane</keyword>
<keyword evidence="17" id="KW-1185">Reference proteome</keyword>
<evidence type="ECO:0000256" key="4">
    <source>
        <dbReference type="ARBA" id="ARBA00007505"/>
    </source>
</evidence>
<dbReference type="GO" id="GO:0048040">
    <property type="term" value="F:UDP-glucuronate decarboxylase activity"/>
    <property type="evidence" value="ECO:0007669"/>
    <property type="project" value="UniProtKB-EC"/>
</dbReference>
<dbReference type="UniPathway" id="UPA00796">
    <property type="reaction ID" value="UER00771"/>
</dbReference>
<evidence type="ECO:0000256" key="14">
    <source>
        <dbReference type="ARBA" id="ARBA00023239"/>
    </source>
</evidence>
<dbReference type="GO" id="GO:0070403">
    <property type="term" value="F:NAD+ binding"/>
    <property type="evidence" value="ECO:0007669"/>
    <property type="project" value="InterPro"/>
</dbReference>
<evidence type="ECO:0000256" key="8">
    <source>
        <dbReference type="ARBA" id="ARBA00022968"/>
    </source>
</evidence>
<dbReference type="GO" id="GO:0033320">
    <property type="term" value="P:UDP-D-xylose biosynthetic process"/>
    <property type="evidence" value="ECO:0007669"/>
    <property type="project" value="UniProtKB-UniPathway"/>
</dbReference>
<dbReference type="AlphaFoldDB" id="A0A5R9KS29"/>
<dbReference type="RefSeq" id="WP_138367267.1">
    <property type="nucleotide sequence ID" value="NZ_VCEJ01000005.1"/>
</dbReference>
<dbReference type="PANTHER" id="PTHR43078">
    <property type="entry name" value="UDP-GLUCURONIC ACID DECARBOXYLASE-RELATED"/>
    <property type="match status" value="1"/>
</dbReference>
<evidence type="ECO:0000256" key="5">
    <source>
        <dbReference type="ARBA" id="ARBA00012290"/>
    </source>
</evidence>
<keyword evidence="6" id="KW-0812">Transmembrane</keyword>
<comment type="subcellular location">
    <subcellularLocation>
        <location evidence="2">Golgi apparatus</location>
        <location evidence="2">Golgi stack membrane</location>
        <topology evidence="2">Single-pass type II membrane protein</topology>
    </subcellularLocation>
</comment>
<evidence type="ECO:0000313" key="17">
    <source>
        <dbReference type="Proteomes" id="UP000306402"/>
    </source>
</evidence>
<dbReference type="SUPFAM" id="SSF51735">
    <property type="entry name" value="NAD(P)-binding Rossmann-fold domains"/>
    <property type="match status" value="1"/>
</dbReference>
<sequence length="332" mass="37916">MKRVLITGAAGFLGSHLCERFLKEGMYVIGMDNLITGDMRNIEHLMPDPNFEFNHHDVTKFVHVPGELDYIMHFASPASPIDYLKIPIQTLKVGAMGTHNLLGLARVKKARFIIASTSEVYGDPLVHPQTEDYWGHVNPIGPRGCYDEAKRYQEAITMAYHRYHELETRIVRIFNTYGPRMRLNDGRVLPAFIGQALRGEDITVFGDGSQTRSFCYVDDLVEGIYRLLMSDYSLPVNIGNPGEITIGQFAEEIIKLTGTDQKVVYKPLPQDDPKQRQPDITKAREILGWEPKVSREEGLRITYDYFRNLPTERLYEESNHRGFEGFSNTKEA</sequence>
<keyword evidence="10" id="KW-0520">NAD</keyword>
<keyword evidence="13" id="KW-0325">Glycoprotein</keyword>
<feature type="domain" description="NAD(P)-binding" evidence="15">
    <location>
        <begin position="5"/>
        <end position="301"/>
    </location>
</feature>
<comment type="pathway">
    <text evidence="3">Nucleotide-sugar biosynthesis; UDP-alpha-D-xylose biosynthesis; UDP-alpha-D-xylose from UDP-alpha-D-glucuronate: step 1/1.</text>
</comment>
<evidence type="ECO:0000256" key="7">
    <source>
        <dbReference type="ARBA" id="ARBA00022793"/>
    </source>
</evidence>
<dbReference type="InterPro" id="IPR036291">
    <property type="entry name" value="NAD(P)-bd_dom_sf"/>
</dbReference>
<evidence type="ECO:0000256" key="12">
    <source>
        <dbReference type="ARBA" id="ARBA00023136"/>
    </source>
</evidence>
<reference evidence="16 17" key="1">
    <citation type="submission" date="2019-05" db="EMBL/GenBank/DDBJ databases">
        <authorList>
            <person name="Qu J.-H."/>
        </authorList>
    </citation>
    <scope>NUCLEOTIDE SEQUENCE [LARGE SCALE GENOMIC DNA]</scope>
    <source>
        <strain evidence="16 17">T17</strain>
    </source>
</reference>
<name>A0A5R9KS29_9BACT</name>
<dbReference type="GO" id="GO:0005737">
    <property type="term" value="C:cytoplasm"/>
    <property type="evidence" value="ECO:0007669"/>
    <property type="project" value="TreeGrafter"/>
</dbReference>
<accession>A0A5R9KS29</accession>
<comment type="similarity">
    <text evidence="4">Belongs to the NAD(P)-dependent epimerase/dehydratase family. UDP-glucuronic acid decarboxylase subfamily.</text>
</comment>
<keyword evidence="9" id="KW-1133">Transmembrane helix</keyword>
<keyword evidence="7" id="KW-0210">Decarboxylase</keyword>
<evidence type="ECO:0000256" key="9">
    <source>
        <dbReference type="ARBA" id="ARBA00022989"/>
    </source>
</evidence>
<keyword evidence="14" id="KW-0456">Lyase</keyword>
<dbReference type="FunFam" id="3.40.50.720:FF:000065">
    <property type="entry name" value="UDP-glucuronic acid decarboxylase 1"/>
    <property type="match status" value="1"/>
</dbReference>
<evidence type="ECO:0000256" key="11">
    <source>
        <dbReference type="ARBA" id="ARBA00023034"/>
    </source>
</evidence>
<evidence type="ECO:0000256" key="6">
    <source>
        <dbReference type="ARBA" id="ARBA00022692"/>
    </source>
</evidence>
<evidence type="ECO:0000259" key="15">
    <source>
        <dbReference type="Pfam" id="PF16363"/>
    </source>
</evidence>
<keyword evidence="8" id="KW-0735">Signal-anchor</keyword>
<keyword evidence="11" id="KW-0333">Golgi apparatus</keyword>
<evidence type="ECO:0000256" key="3">
    <source>
        <dbReference type="ARBA" id="ARBA00005100"/>
    </source>
</evidence>
<dbReference type="EC" id="4.1.1.35" evidence="5"/>